<dbReference type="InterPro" id="IPR029044">
    <property type="entry name" value="Nucleotide-diphossugar_trans"/>
</dbReference>
<dbReference type="PANTHER" id="PTHR22913">
    <property type="entry name" value="HYALURONAN SYNTHASE"/>
    <property type="match status" value="1"/>
</dbReference>
<feature type="transmembrane region" description="Helical" evidence="6">
    <location>
        <begin position="390"/>
        <end position="415"/>
    </location>
</feature>
<protein>
    <submittedName>
        <fullName evidence="7">Glycosyltransferase</fullName>
    </submittedName>
</protein>
<keyword evidence="6" id="KW-0812">Transmembrane</keyword>
<evidence type="ECO:0000313" key="8">
    <source>
        <dbReference type="Proteomes" id="UP000470772"/>
    </source>
</evidence>
<dbReference type="GO" id="GO:0030213">
    <property type="term" value="P:hyaluronan biosynthetic process"/>
    <property type="evidence" value="ECO:0007669"/>
    <property type="project" value="TreeGrafter"/>
</dbReference>
<keyword evidence="4 7" id="KW-0808">Transferase</keyword>
<evidence type="ECO:0000313" key="7">
    <source>
        <dbReference type="EMBL" id="MUN29571.1"/>
    </source>
</evidence>
<evidence type="ECO:0000256" key="6">
    <source>
        <dbReference type="SAM" id="Phobius"/>
    </source>
</evidence>
<keyword evidence="6" id="KW-1133">Transmembrane helix</keyword>
<sequence length="428" mass="48822">MSIEYIYDMDEVFSLLSITYFLILFLFARSPVKQPQVNRYSSKDVTVVIPVYREDEGLFLDTVKSVASQGVRFVVIGDGCSSPYKEITSVFGGEFLEIPHSGKRRALAEGIKRVRTSLVLLLDSDTLVEQGGIENLASKFDDSIGGITPLVEELTTSNSSVYLISKVLSFFRKLNNRVLSKNGGIMVLNGQCSLFKTDVILPFITSQEFLRTKEGFIGDDREITIFLKEKGYKVVQDEDVRVFTSPPRDFNSLLKQMTRWFRAGYYYYVQELKRKVTPNPIYYYVLSYWYLLPILLTIEYMYTGFDLGYHLIRTTEHILERQGNLGLPILSDLLAFRRALVIFSVRLIKMAKTEVTSFDIFLKLAYSIVDFIFLGVLISSMKTRIRDSIYVLSAFPVMFMSSLTALLSVLLSTLISSIRRIVRGGMDT</sequence>
<feature type="transmembrane region" description="Helical" evidence="6">
    <location>
        <begin position="12"/>
        <end position="32"/>
    </location>
</feature>
<dbReference type="PANTHER" id="PTHR22913:SF12">
    <property type="entry name" value="MANNURONAN SYNTHASE"/>
    <property type="match status" value="1"/>
</dbReference>
<dbReference type="GO" id="GO:0050501">
    <property type="term" value="F:hyaluronan synthase activity"/>
    <property type="evidence" value="ECO:0007669"/>
    <property type="project" value="TreeGrafter"/>
</dbReference>
<evidence type="ECO:0000256" key="3">
    <source>
        <dbReference type="ARBA" id="ARBA00022676"/>
    </source>
</evidence>
<evidence type="ECO:0000256" key="2">
    <source>
        <dbReference type="ARBA" id="ARBA00022475"/>
    </source>
</evidence>
<dbReference type="Gene3D" id="3.90.550.10">
    <property type="entry name" value="Spore Coat Polysaccharide Biosynthesis Protein SpsA, Chain A"/>
    <property type="match status" value="1"/>
</dbReference>
<accession>A0A6A9QQV5</accession>
<evidence type="ECO:0000256" key="4">
    <source>
        <dbReference type="ARBA" id="ARBA00022679"/>
    </source>
</evidence>
<keyword evidence="3" id="KW-0328">Glycosyltransferase</keyword>
<name>A0A6A9QQV5_SULME</name>
<evidence type="ECO:0000256" key="1">
    <source>
        <dbReference type="ARBA" id="ARBA00004236"/>
    </source>
</evidence>
<keyword evidence="8" id="KW-1185">Reference proteome</keyword>
<dbReference type="AlphaFoldDB" id="A0A6A9QQV5"/>
<organism evidence="7 8">
    <name type="scientific">Sulfuracidifex metallicus DSM 6482 = JCM 9184</name>
    <dbReference type="NCBI Taxonomy" id="523847"/>
    <lineage>
        <taxon>Archaea</taxon>
        <taxon>Thermoproteota</taxon>
        <taxon>Thermoprotei</taxon>
        <taxon>Sulfolobales</taxon>
        <taxon>Sulfolobaceae</taxon>
        <taxon>Sulfuracidifex</taxon>
    </lineage>
</organism>
<dbReference type="Pfam" id="PF13641">
    <property type="entry name" value="Glyco_tranf_2_3"/>
    <property type="match status" value="1"/>
</dbReference>
<dbReference type="GO" id="GO:0005886">
    <property type="term" value="C:plasma membrane"/>
    <property type="evidence" value="ECO:0007669"/>
    <property type="project" value="UniProtKB-SubCell"/>
</dbReference>
<dbReference type="GO" id="GO:0085029">
    <property type="term" value="P:extracellular matrix assembly"/>
    <property type="evidence" value="ECO:0007669"/>
    <property type="project" value="TreeGrafter"/>
</dbReference>
<dbReference type="SUPFAM" id="SSF53448">
    <property type="entry name" value="Nucleotide-diphospho-sugar transferases"/>
    <property type="match status" value="1"/>
</dbReference>
<comment type="subcellular location">
    <subcellularLocation>
        <location evidence="1">Cell membrane</location>
    </subcellularLocation>
</comment>
<evidence type="ECO:0000256" key="5">
    <source>
        <dbReference type="ARBA" id="ARBA00023136"/>
    </source>
</evidence>
<dbReference type="EMBL" id="WGGD01000005">
    <property type="protein sequence ID" value="MUN29571.1"/>
    <property type="molecule type" value="Genomic_DNA"/>
</dbReference>
<dbReference type="Proteomes" id="UP000470772">
    <property type="component" value="Unassembled WGS sequence"/>
</dbReference>
<reference evidence="7 8" key="1">
    <citation type="submission" date="2019-10" db="EMBL/GenBank/DDBJ databases">
        <title>Sequencing and Assembly of Multiple Reported Metal-Biooxidizing Members of the Extremely Thermoacidophilic Archaeal Family Sulfolobaceae.</title>
        <authorList>
            <person name="Counts J.A."/>
            <person name="Kelly R.M."/>
        </authorList>
    </citation>
    <scope>NUCLEOTIDE SEQUENCE [LARGE SCALE GENOMIC DNA]</scope>
    <source>
        <strain evidence="7 8">DSM 6482</strain>
    </source>
</reference>
<feature type="transmembrane region" description="Helical" evidence="6">
    <location>
        <begin position="281"/>
        <end position="305"/>
    </location>
</feature>
<keyword evidence="5 6" id="KW-0472">Membrane</keyword>
<gene>
    <name evidence="7" type="ORF">GC250_09000</name>
</gene>
<keyword evidence="2" id="KW-1003">Cell membrane</keyword>
<comment type="caution">
    <text evidence="7">The sequence shown here is derived from an EMBL/GenBank/DDBJ whole genome shotgun (WGS) entry which is preliminary data.</text>
</comment>
<proteinExistence type="predicted"/>
<feature type="transmembrane region" description="Helical" evidence="6">
    <location>
        <begin position="360"/>
        <end position="378"/>
    </location>
</feature>
<feature type="transmembrane region" description="Helical" evidence="6">
    <location>
        <begin position="325"/>
        <end position="348"/>
    </location>
</feature>